<keyword evidence="4" id="KW-0460">Magnesium</keyword>
<protein>
    <submittedName>
        <fullName evidence="5">Putative hydrolase of the HAD superfamily</fullName>
    </submittedName>
</protein>
<dbReference type="GO" id="GO:0046872">
    <property type="term" value="F:metal ion binding"/>
    <property type="evidence" value="ECO:0007669"/>
    <property type="project" value="UniProtKB-KW"/>
</dbReference>
<sequence length="215" mass="24811">MEKKTIVFDLDDTLVKEIDYLKSAFAEIAAHLDPENDGLFGEMFGWYQDKQDVFGNLEKRYAHAVKAELKDLYRNHFPKFDPLSASRDLLIKLKNDGHYLGLVTDGFSVTQRNKIRALDIEHLFDLIVISEEFGSAKPDRRNFEIFAQFETAEYFYISDNIAKDFVAPNALGWTTVCLLDDGQNIHKQDFEKEVLYLPATKIHALTELIDILNQK</sequence>
<accession>A0A1G5FKF3</accession>
<dbReference type="InterPro" id="IPR036412">
    <property type="entry name" value="HAD-like_sf"/>
</dbReference>
<dbReference type="SFLD" id="SFLDG01129">
    <property type="entry name" value="C1.5:_HAD__Beta-PGM__Phosphata"/>
    <property type="match status" value="1"/>
</dbReference>
<evidence type="ECO:0000313" key="5">
    <source>
        <dbReference type="EMBL" id="SCY39330.1"/>
    </source>
</evidence>
<keyword evidence="2" id="KW-0479">Metal-binding</keyword>
<comment type="cofactor">
    <cofactor evidence="1">
        <name>Mg(2+)</name>
        <dbReference type="ChEBI" id="CHEBI:18420"/>
    </cofactor>
</comment>
<dbReference type="InterPro" id="IPR006439">
    <property type="entry name" value="HAD-SF_hydro_IA"/>
</dbReference>
<dbReference type="SUPFAM" id="SSF56784">
    <property type="entry name" value="HAD-like"/>
    <property type="match status" value="1"/>
</dbReference>
<dbReference type="InterPro" id="IPR023214">
    <property type="entry name" value="HAD_sf"/>
</dbReference>
<dbReference type="Proteomes" id="UP000199354">
    <property type="component" value="Unassembled WGS sequence"/>
</dbReference>
<dbReference type="SFLD" id="SFLDS00003">
    <property type="entry name" value="Haloacid_Dehalogenase"/>
    <property type="match status" value="1"/>
</dbReference>
<organism evidence="5 6">
    <name type="scientific">Flavobacterium caeni</name>
    <dbReference type="NCBI Taxonomy" id="490189"/>
    <lineage>
        <taxon>Bacteria</taxon>
        <taxon>Pseudomonadati</taxon>
        <taxon>Bacteroidota</taxon>
        <taxon>Flavobacteriia</taxon>
        <taxon>Flavobacteriales</taxon>
        <taxon>Flavobacteriaceae</taxon>
        <taxon>Flavobacterium</taxon>
    </lineage>
</organism>
<dbReference type="InterPro" id="IPR041492">
    <property type="entry name" value="HAD_2"/>
</dbReference>
<name>A0A1G5FKF3_9FLAO</name>
<keyword evidence="3 5" id="KW-0378">Hydrolase</keyword>
<dbReference type="Gene3D" id="3.40.50.1000">
    <property type="entry name" value="HAD superfamily/HAD-like"/>
    <property type="match status" value="1"/>
</dbReference>
<dbReference type="GO" id="GO:0016791">
    <property type="term" value="F:phosphatase activity"/>
    <property type="evidence" value="ECO:0007669"/>
    <property type="project" value="TreeGrafter"/>
</dbReference>
<dbReference type="PANTHER" id="PTHR46470:SF2">
    <property type="entry name" value="GLYCERALDEHYDE 3-PHOSPHATE PHOSPHATASE"/>
    <property type="match status" value="1"/>
</dbReference>
<dbReference type="RefSeq" id="WP_091141497.1">
    <property type="nucleotide sequence ID" value="NZ_FMVF01000005.1"/>
</dbReference>
<dbReference type="GO" id="GO:0044281">
    <property type="term" value="P:small molecule metabolic process"/>
    <property type="evidence" value="ECO:0007669"/>
    <property type="project" value="UniProtKB-ARBA"/>
</dbReference>
<evidence type="ECO:0000256" key="3">
    <source>
        <dbReference type="ARBA" id="ARBA00022801"/>
    </source>
</evidence>
<dbReference type="EMBL" id="FMVF01000005">
    <property type="protein sequence ID" value="SCY39330.1"/>
    <property type="molecule type" value="Genomic_DNA"/>
</dbReference>
<evidence type="ECO:0000256" key="4">
    <source>
        <dbReference type="ARBA" id="ARBA00022842"/>
    </source>
</evidence>
<dbReference type="Pfam" id="PF13419">
    <property type="entry name" value="HAD_2"/>
    <property type="match status" value="1"/>
</dbReference>
<gene>
    <name evidence="5" type="ORF">SAMN02927903_01309</name>
</gene>
<dbReference type="OrthoDB" id="9809962at2"/>
<keyword evidence="6" id="KW-1185">Reference proteome</keyword>
<dbReference type="NCBIfam" id="TIGR01549">
    <property type="entry name" value="HAD-SF-IA-v1"/>
    <property type="match status" value="1"/>
</dbReference>
<reference evidence="5 6" key="1">
    <citation type="submission" date="2016-10" db="EMBL/GenBank/DDBJ databases">
        <authorList>
            <person name="de Groot N.N."/>
        </authorList>
    </citation>
    <scope>NUCLEOTIDE SEQUENCE [LARGE SCALE GENOMIC DNA]</scope>
    <source>
        <strain evidence="5 6">CGMCC 1.7031</strain>
    </source>
</reference>
<evidence type="ECO:0000313" key="6">
    <source>
        <dbReference type="Proteomes" id="UP000199354"/>
    </source>
</evidence>
<dbReference type="InterPro" id="IPR051400">
    <property type="entry name" value="HAD-like_hydrolase"/>
</dbReference>
<dbReference type="Gene3D" id="1.10.150.520">
    <property type="match status" value="1"/>
</dbReference>
<dbReference type="AlphaFoldDB" id="A0A1G5FKF3"/>
<dbReference type="STRING" id="490189.SAMN02927903_01309"/>
<evidence type="ECO:0000256" key="2">
    <source>
        <dbReference type="ARBA" id="ARBA00022723"/>
    </source>
</evidence>
<dbReference type="PANTHER" id="PTHR46470">
    <property type="entry name" value="N-ACYLNEURAMINATE-9-PHOSPHATASE"/>
    <property type="match status" value="1"/>
</dbReference>
<proteinExistence type="predicted"/>
<evidence type="ECO:0000256" key="1">
    <source>
        <dbReference type="ARBA" id="ARBA00001946"/>
    </source>
</evidence>